<dbReference type="AlphaFoldDB" id="A0AAE7BE10"/>
<dbReference type="KEGG" id="adz:ADFLV_0235"/>
<evidence type="ECO:0000313" key="1">
    <source>
        <dbReference type="EMBL" id="QKF76302.1"/>
    </source>
</evidence>
<organism evidence="1 2">
    <name type="scientific">Arcobacter defluvii</name>
    <dbReference type="NCBI Taxonomy" id="873191"/>
    <lineage>
        <taxon>Bacteria</taxon>
        <taxon>Pseudomonadati</taxon>
        <taxon>Campylobacterota</taxon>
        <taxon>Epsilonproteobacteria</taxon>
        <taxon>Campylobacterales</taxon>
        <taxon>Arcobacteraceae</taxon>
        <taxon>Arcobacter</taxon>
    </lineage>
</organism>
<protein>
    <submittedName>
        <fullName evidence="1">Lipid asymmetry ABC transporter MlaABCDEF component MlaB</fullName>
    </submittedName>
</protein>
<reference evidence="1 2" key="1">
    <citation type="submission" date="2020-05" db="EMBL/GenBank/DDBJ databases">
        <title>Complete genome sequencing of Campylobacter and Arcobacter type strains.</title>
        <authorList>
            <person name="Miller W.G."/>
            <person name="Yee E."/>
        </authorList>
    </citation>
    <scope>NUCLEOTIDE SEQUENCE [LARGE SCALE GENOMIC DNA]</scope>
    <source>
        <strain evidence="1 2">LMG 25694</strain>
    </source>
</reference>
<dbReference type="SUPFAM" id="SSF159594">
    <property type="entry name" value="XCC0632-like"/>
    <property type="match status" value="1"/>
</dbReference>
<sequence length="192" mass="22297">MKNSVLILTIFLLFAGCNLKQNSIDINHYSIGFKSIQIVKNNKLDSIYIEEPNVNKSFNLTSIFYNTKPYLFEEYAKNRWINLPSDMIYNQLIDSFNTSKIFKNVISKDSKIEHEYTLKTDIIKLYHSFENDNSYAILNIKFDLVKDKKILKSITYDKKILCKTNNAYGFVEALNKGLDEVVNNLLSSFSSI</sequence>
<dbReference type="Proteomes" id="UP000503313">
    <property type="component" value="Chromosome"/>
</dbReference>
<proteinExistence type="predicted"/>
<name>A0AAE7BE10_9BACT</name>
<dbReference type="EMBL" id="CP053835">
    <property type="protein sequence ID" value="QKF76302.1"/>
    <property type="molecule type" value="Genomic_DNA"/>
</dbReference>
<gene>
    <name evidence="1" type="ORF">ADFLV_0235</name>
</gene>
<dbReference type="Gene3D" id="3.40.50.10610">
    <property type="entry name" value="ABC-type transport auxiliary lipoprotein component"/>
    <property type="match status" value="1"/>
</dbReference>
<dbReference type="PROSITE" id="PS51257">
    <property type="entry name" value="PROKAR_LIPOPROTEIN"/>
    <property type="match status" value="1"/>
</dbReference>
<accession>A0AAE7BE10</accession>
<dbReference type="RefSeq" id="WP_014472954.1">
    <property type="nucleotide sequence ID" value="NZ_CP053835.1"/>
</dbReference>
<keyword evidence="2" id="KW-1185">Reference proteome</keyword>
<evidence type="ECO:0000313" key="2">
    <source>
        <dbReference type="Proteomes" id="UP000503313"/>
    </source>
</evidence>